<reference evidence="2 3" key="1">
    <citation type="submission" date="2016-07" db="EMBL/GenBank/DDBJ databases">
        <title>Pervasive Adenine N6-methylation of Active Genes in Fungi.</title>
        <authorList>
            <consortium name="DOE Joint Genome Institute"/>
            <person name="Mondo S.J."/>
            <person name="Dannebaum R.O."/>
            <person name="Kuo R.C."/>
            <person name="Labutti K."/>
            <person name="Haridas S."/>
            <person name="Kuo A."/>
            <person name="Salamov A."/>
            <person name="Ahrendt S.R."/>
            <person name="Lipzen A."/>
            <person name="Sullivan W."/>
            <person name="Andreopoulos W.B."/>
            <person name="Clum A."/>
            <person name="Lindquist E."/>
            <person name="Daum C."/>
            <person name="Ramamoorthy G.K."/>
            <person name="Gryganskyi A."/>
            <person name="Culley D."/>
            <person name="Magnuson J.K."/>
            <person name="James T.Y."/>
            <person name="O'Malley M.A."/>
            <person name="Stajich J.E."/>
            <person name="Spatafora J.W."/>
            <person name="Visel A."/>
            <person name="Grigoriev I.V."/>
        </authorList>
    </citation>
    <scope>NUCLEOTIDE SEQUENCE [LARGE SCALE GENOMIC DNA]</scope>
    <source>
        <strain evidence="2 3">PL171</strain>
    </source>
</reference>
<feature type="compositionally biased region" description="Low complexity" evidence="1">
    <location>
        <begin position="467"/>
        <end position="482"/>
    </location>
</feature>
<evidence type="ECO:0000313" key="3">
    <source>
        <dbReference type="Proteomes" id="UP000193411"/>
    </source>
</evidence>
<evidence type="ECO:0000256" key="1">
    <source>
        <dbReference type="SAM" id="MobiDB-lite"/>
    </source>
</evidence>
<dbReference type="Proteomes" id="UP000193411">
    <property type="component" value="Unassembled WGS sequence"/>
</dbReference>
<organism evidence="2 3">
    <name type="scientific">Catenaria anguillulae PL171</name>
    <dbReference type="NCBI Taxonomy" id="765915"/>
    <lineage>
        <taxon>Eukaryota</taxon>
        <taxon>Fungi</taxon>
        <taxon>Fungi incertae sedis</taxon>
        <taxon>Blastocladiomycota</taxon>
        <taxon>Blastocladiomycetes</taxon>
        <taxon>Blastocladiales</taxon>
        <taxon>Catenariaceae</taxon>
        <taxon>Catenaria</taxon>
    </lineage>
</organism>
<feature type="region of interest" description="Disordered" evidence="1">
    <location>
        <begin position="443"/>
        <end position="527"/>
    </location>
</feature>
<accession>A0A1Y2HX32</accession>
<evidence type="ECO:0000313" key="2">
    <source>
        <dbReference type="EMBL" id="ORZ38283.1"/>
    </source>
</evidence>
<feature type="compositionally biased region" description="Acidic residues" evidence="1">
    <location>
        <begin position="497"/>
        <end position="520"/>
    </location>
</feature>
<keyword evidence="3" id="KW-1185">Reference proteome</keyword>
<sequence length="670" mass="74190">MSAPAPPPPPAQGQPPTWTSPLISPYLARTIRGQGPLGQGAAEKALRAAFPSLTIAFSQLDSGKSKGHYVLQVTPNLSQGATPADLTRCRRVVLNLIFNPRQAIQPQLTHSLPAAAMDQFVQWRRVPDHLARLAAELDSPPPLYVLGAVDPYGMTADDIGMLLDSMTFRIGNERVKRMGHNQSFDPPLDDDAAMADRVMQRFGGLYRDLCTLYPSRSERTFKMTATLGFHVYSHINIRDPLALALPRHAHEAVGCTLFTMDDVITGLKDRKIKSSFCEALPVKALLPALAAIKTGQVGLSKVRSLSEKVAVRFVLAPSIIDEFRPKMDLPKVAGYDKPQYEFKLTLLYDETQAKFVVCDRGLRFRWHRMGRHTWVELVDPPSAVDRGLRTVRIPVMARMYFAAARQKDRPPYWPLAALLVKEIEHYVNANVDVLRRACAAQVPDPEAERDYSENGYDSGDEDGVSVDTDGMADNTTTTTSTADDSEEDDEKTVINTDTEDDDDDDDGLETSDADSTASDDENTHRLSPLPDIFRTHLSHFHLRHKRVISLMRPGTSTSPLPPTTPNLPPLPASYISISLKLVTMYYRFNTRHGDSKWPLTMVPQGVGPKAQPTFLGIELRDHGFGTEEWRAPNPDAAKKEVEARAGRFADVVGLVQEEVGKAVGKILMRG</sequence>
<protein>
    <submittedName>
        <fullName evidence="2">Uncharacterized protein</fullName>
    </submittedName>
</protein>
<comment type="caution">
    <text evidence="2">The sequence shown here is derived from an EMBL/GenBank/DDBJ whole genome shotgun (WGS) entry which is preliminary data.</text>
</comment>
<name>A0A1Y2HX32_9FUNG</name>
<dbReference type="EMBL" id="MCFL01000009">
    <property type="protein sequence ID" value="ORZ38283.1"/>
    <property type="molecule type" value="Genomic_DNA"/>
</dbReference>
<gene>
    <name evidence="2" type="ORF">BCR44DRAFT_34089</name>
</gene>
<proteinExistence type="predicted"/>
<dbReference type="AlphaFoldDB" id="A0A1Y2HX32"/>